<sequence length="334" mass="38130">MPSEHSTHPLARRITDYGQFAYPVADNIDTYLGILYEGKLYETLCAGYPGREIVLNLTHAYGLISHEIFWTENDTYKEALDALPVLADHIAETELSLGDLYHVSEIVENFYDWDPDGHGPTHLTRLNQTIISLTTLFDRPAYRDAIYDALKDKSRSEFSELISMANWFYGEDEFDLFFSFAEVQPVEALDSAHWLIGMSDPQRETFITWARDHMPSGLSLSEGARTQDYDEIVTQILDRVIWQEEHILKAAQDRLDFTVWGLCSANKFMAANAAYLLEDLPVSQWPEGSQAIIAKLYEEMEPNWTSFKSKGGKGHYTTHKERLGSLLEKANQPS</sequence>
<dbReference type="EMBL" id="ARYH01000003">
    <property type="protein sequence ID" value="KCZ83128.1"/>
    <property type="molecule type" value="Genomic_DNA"/>
</dbReference>
<dbReference type="OrthoDB" id="7628377at2"/>
<reference evidence="1 2" key="1">
    <citation type="journal article" date="2014" name="Antonie Van Leeuwenhoek">
        <title>Hyphomonas beringensis sp. nov. and Hyphomonas chukchiensis sp. nov., isolated from surface seawater of the Bering Sea and Chukchi Sea.</title>
        <authorList>
            <person name="Li C."/>
            <person name="Lai Q."/>
            <person name="Li G."/>
            <person name="Dong C."/>
            <person name="Wang J."/>
            <person name="Liao Y."/>
            <person name="Shao Z."/>
        </authorList>
    </citation>
    <scope>NUCLEOTIDE SEQUENCE [LARGE SCALE GENOMIC DNA]</scope>
    <source>
        <strain evidence="1 2">MHS-3</strain>
    </source>
</reference>
<keyword evidence="2" id="KW-1185">Reference proteome</keyword>
<proteinExistence type="predicted"/>
<dbReference type="PATRIC" id="fig|1280949.3.peg.3170"/>
<dbReference type="eggNOG" id="ENOG5033PDB">
    <property type="taxonomic scope" value="Bacteria"/>
</dbReference>
<comment type="caution">
    <text evidence="1">The sequence shown here is derived from an EMBL/GenBank/DDBJ whole genome shotgun (WGS) entry which is preliminary data.</text>
</comment>
<protein>
    <submittedName>
        <fullName evidence="1">Uncharacterized protein</fullName>
    </submittedName>
</protein>
<organism evidence="1 2">
    <name type="scientific">Hyphomonas adhaerens MHS-3</name>
    <dbReference type="NCBI Taxonomy" id="1280949"/>
    <lineage>
        <taxon>Bacteria</taxon>
        <taxon>Pseudomonadati</taxon>
        <taxon>Pseudomonadota</taxon>
        <taxon>Alphaproteobacteria</taxon>
        <taxon>Hyphomonadales</taxon>
        <taxon>Hyphomonadaceae</taxon>
        <taxon>Hyphomonas</taxon>
    </lineage>
</organism>
<dbReference type="Proteomes" id="UP000027446">
    <property type="component" value="Unassembled WGS sequence"/>
</dbReference>
<gene>
    <name evidence="1" type="ORF">HAD_15612</name>
</gene>
<evidence type="ECO:0000313" key="1">
    <source>
        <dbReference type="EMBL" id="KCZ83128.1"/>
    </source>
</evidence>
<accession>A0A069E6C6</accession>
<evidence type="ECO:0000313" key="2">
    <source>
        <dbReference type="Proteomes" id="UP000027446"/>
    </source>
</evidence>
<dbReference type="AlphaFoldDB" id="A0A069E6C6"/>
<name>A0A069E6C6_9PROT</name>
<dbReference type="RefSeq" id="WP_035573384.1">
    <property type="nucleotide sequence ID" value="NZ_ARYH01000003.1"/>
</dbReference>